<dbReference type="Proteomes" id="UP000010301">
    <property type="component" value="Unassembled WGS sequence"/>
</dbReference>
<dbReference type="GO" id="GO:0047804">
    <property type="term" value="F:cysteine-S-conjugate beta-lyase activity"/>
    <property type="evidence" value="ECO:0007669"/>
    <property type="project" value="UniProtKB-EC"/>
</dbReference>
<reference evidence="7 8" key="1">
    <citation type="submission" date="2009-01" db="EMBL/GenBank/DDBJ databases">
        <authorList>
            <person name="Qin X."/>
            <person name="Bachman B."/>
            <person name="Battles P."/>
            <person name="Bell A."/>
            <person name="Bess C."/>
            <person name="Bickham C."/>
            <person name="Chaboub L."/>
            <person name="Chen D."/>
            <person name="Coyle M."/>
            <person name="Deiros D.R."/>
            <person name="Dinh H."/>
            <person name="Forbes L."/>
            <person name="Fowler G."/>
            <person name="Francisco L."/>
            <person name="Fu Q."/>
            <person name="Gubbala S."/>
            <person name="Hale W."/>
            <person name="Han Y."/>
            <person name="Hemphill L."/>
            <person name="Highlander S.K."/>
            <person name="Hirani K."/>
            <person name="Hogues M."/>
            <person name="Jackson L."/>
            <person name="Jakkamsetti A."/>
            <person name="Javaid M."/>
            <person name="Jiang H."/>
            <person name="Korchina V."/>
            <person name="Kovar C."/>
            <person name="Lara F."/>
            <person name="Lee S."/>
            <person name="Mata R."/>
            <person name="Mathew T."/>
            <person name="Moen C."/>
            <person name="Morales K."/>
            <person name="Munidasa M."/>
            <person name="Nazareth L."/>
            <person name="Ngo R."/>
            <person name="Nguyen L."/>
            <person name="Okwuonu G."/>
            <person name="Ongeri F."/>
            <person name="Patil S."/>
            <person name="Petrosino J."/>
            <person name="Pham C."/>
            <person name="Pham P."/>
            <person name="Pu L.-L."/>
            <person name="Puazo M."/>
            <person name="Raj R."/>
            <person name="Reid J."/>
            <person name="Rouhana J."/>
            <person name="Saada N."/>
            <person name="Shang Y."/>
            <person name="Simmons D."/>
            <person name="Thornton R."/>
            <person name="Warren J."/>
            <person name="Weissenberger G."/>
            <person name="Zhang J."/>
            <person name="Zhang L."/>
            <person name="Zhou C."/>
            <person name="Zhu D."/>
            <person name="Muzny D."/>
            <person name="Worley K."/>
            <person name="Gibbs R."/>
        </authorList>
    </citation>
    <scope>NUCLEOTIDE SEQUENCE [LARGE SCALE GENOMIC DNA]</scope>
    <source>
        <strain evidence="7 8">DSM 15436</strain>
    </source>
</reference>
<keyword evidence="7" id="KW-0808">Transferase</keyword>
<gene>
    <name evidence="7" type="ORF">HMPREF0044_1144</name>
</gene>
<dbReference type="InterPro" id="IPR015422">
    <property type="entry name" value="PyrdxlP-dep_Trfase_small"/>
</dbReference>
<evidence type="ECO:0000313" key="8">
    <source>
        <dbReference type="Proteomes" id="UP000010301"/>
    </source>
</evidence>
<dbReference type="GO" id="GO:0030170">
    <property type="term" value="F:pyridoxal phosphate binding"/>
    <property type="evidence" value="ECO:0007669"/>
    <property type="project" value="InterPro"/>
</dbReference>
<evidence type="ECO:0000256" key="2">
    <source>
        <dbReference type="ARBA" id="ARBA00012224"/>
    </source>
</evidence>
<dbReference type="AlphaFoldDB" id="C0W154"/>
<evidence type="ECO:0000256" key="1">
    <source>
        <dbReference type="ARBA" id="ARBA00001933"/>
    </source>
</evidence>
<sequence length="395" mass="42800">MSELLTTPSISQLQSAGSLKWTAPDFLPASEMPVRGHWVAEMDYATAPVVQEAIEKAVKQQFYGYPPAWLNADLQRATANFQKQQYGWDVAEESVYPAASVLDVFRAFLKLLPAGSKILVPTPAYMPFLSIPQSFGVEVVQVNGRFRGREWRLDFDRLRLLAESAEALVLCNPWNPTGRVFTREELEIIRNIAVEKELLVFADEIHAPLVLPGFSHTPYASLPGTADHTVTATAASKAFNIPGLHSAQALVAADSALAGRWSEVTGFLGWSAPLGSFATIAAYDSGEPWLQEVRAYLADNLELAKSILIPESGWSWQVPQGGYLGFLSYDSGLANFAMLAEGGLSGVFFKRTGVATVPGSALGVGFSSGVRFNFASSKEVLTESLEALASFNSLL</sequence>
<dbReference type="InterPro" id="IPR015421">
    <property type="entry name" value="PyrdxlP-dep_Trfase_major"/>
</dbReference>
<dbReference type="EC" id="4.4.1.13" evidence="2"/>
<evidence type="ECO:0000256" key="3">
    <source>
        <dbReference type="ARBA" id="ARBA00022898"/>
    </source>
</evidence>
<evidence type="ECO:0000256" key="5">
    <source>
        <dbReference type="ARBA" id="ARBA00037974"/>
    </source>
</evidence>
<organism evidence="7 8">
    <name type="scientific">Gleimia coleocanis DSM 15436</name>
    <dbReference type="NCBI Taxonomy" id="525245"/>
    <lineage>
        <taxon>Bacteria</taxon>
        <taxon>Bacillati</taxon>
        <taxon>Actinomycetota</taxon>
        <taxon>Actinomycetes</taxon>
        <taxon>Actinomycetales</taxon>
        <taxon>Actinomycetaceae</taxon>
        <taxon>Gleimia</taxon>
    </lineage>
</organism>
<keyword evidence="4" id="KW-0456">Lyase</keyword>
<dbReference type="SUPFAM" id="SSF53383">
    <property type="entry name" value="PLP-dependent transferases"/>
    <property type="match status" value="1"/>
</dbReference>
<feature type="domain" description="Aminotransferase class I/classII large" evidence="6">
    <location>
        <begin position="42"/>
        <end position="388"/>
    </location>
</feature>
<dbReference type="Gene3D" id="3.90.1150.10">
    <property type="entry name" value="Aspartate Aminotransferase, domain 1"/>
    <property type="match status" value="1"/>
</dbReference>
<keyword evidence="8" id="KW-1185">Reference proteome</keyword>
<dbReference type="Pfam" id="PF00155">
    <property type="entry name" value="Aminotran_1_2"/>
    <property type="match status" value="1"/>
</dbReference>
<evidence type="ECO:0000259" key="6">
    <source>
        <dbReference type="Pfam" id="PF00155"/>
    </source>
</evidence>
<dbReference type="InterPro" id="IPR004839">
    <property type="entry name" value="Aminotransferase_I/II_large"/>
</dbReference>
<dbReference type="CDD" id="cd00609">
    <property type="entry name" value="AAT_like"/>
    <property type="match status" value="1"/>
</dbReference>
<dbReference type="STRING" id="525245.HMPREF0044_1144"/>
<dbReference type="Gene3D" id="3.40.640.10">
    <property type="entry name" value="Type I PLP-dependent aspartate aminotransferase-like (Major domain)"/>
    <property type="match status" value="1"/>
</dbReference>
<keyword evidence="3" id="KW-0663">Pyridoxal phosphate</keyword>
<evidence type="ECO:0000313" key="7">
    <source>
        <dbReference type="EMBL" id="EEH63543.1"/>
    </source>
</evidence>
<evidence type="ECO:0000256" key="4">
    <source>
        <dbReference type="ARBA" id="ARBA00023239"/>
    </source>
</evidence>
<dbReference type="RefSeq" id="WP_006546314.1">
    <property type="nucleotide sequence ID" value="NZ_DS999541.1"/>
</dbReference>
<keyword evidence="7" id="KW-0032">Aminotransferase</keyword>
<dbReference type="InterPro" id="IPR015424">
    <property type="entry name" value="PyrdxlP-dep_Trfase"/>
</dbReference>
<dbReference type="EMBL" id="ACFG01000032">
    <property type="protein sequence ID" value="EEH63543.1"/>
    <property type="molecule type" value="Genomic_DNA"/>
</dbReference>
<accession>C0W154</accession>
<name>C0W154_9ACTO</name>
<proteinExistence type="inferred from homology"/>
<dbReference type="PANTHER" id="PTHR43525:SF2">
    <property type="entry name" value="CYSTATHIONINE BETA-LYASE-RELATED"/>
    <property type="match status" value="1"/>
</dbReference>
<comment type="similarity">
    <text evidence="5">Belongs to the class-II pyridoxal-phosphate-dependent aminotransferase family. MalY/PatB cystathionine beta-lyase subfamily.</text>
</comment>
<dbReference type="OrthoDB" id="3224382at2"/>
<dbReference type="eggNOG" id="COG1168">
    <property type="taxonomic scope" value="Bacteria"/>
</dbReference>
<dbReference type="PANTHER" id="PTHR43525">
    <property type="entry name" value="PROTEIN MALY"/>
    <property type="match status" value="1"/>
</dbReference>
<dbReference type="InterPro" id="IPR051798">
    <property type="entry name" value="Class-II_PLP-Dep_Aminotrans"/>
</dbReference>
<dbReference type="GO" id="GO:0008483">
    <property type="term" value="F:transaminase activity"/>
    <property type="evidence" value="ECO:0007669"/>
    <property type="project" value="UniProtKB-KW"/>
</dbReference>
<dbReference type="HOGENOM" id="CLU_017584_15_0_11"/>
<protein>
    <recommendedName>
        <fullName evidence="2">cysteine-S-conjugate beta-lyase</fullName>
        <ecNumber evidence="2">4.4.1.13</ecNumber>
    </recommendedName>
</protein>
<comment type="caution">
    <text evidence="7">The sequence shown here is derived from an EMBL/GenBank/DDBJ whole genome shotgun (WGS) entry which is preliminary data.</text>
</comment>
<comment type="cofactor">
    <cofactor evidence="1">
        <name>pyridoxal 5'-phosphate</name>
        <dbReference type="ChEBI" id="CHEBI:597326"/>
    </cofactor>
</comment>